<evidence type="ECO:0000313" key="2">
    <source>
        <dbReference type="Proteomes" id="UP001620461"/>
    </source>
</evidence>
<accession>A0ABW8JHN1</accession>
<keyword evidence="2" id="KW-1185">Reference proteome</keyword>
<comment type="caution">
    <text evidence="1">The sequence shown here is derived from an EMBL/GenBank/DDBJ whole genome shotgun (WGS) entry which is preliminary data.</text>
</comment>
<organism evidence="1 2">
    <name type="scientific">Dyella jejuensis</name>
    <dbReference type="NCBI Taxonomy" id="1432009"/>
    <lineage>
        <taxon>Bacteria</taxon>
        <taxon>Pseudomonadati</taxon>
        <taxon>Pseudomonadota</taxon>
        <taxon>Gammaproteobacteria</taxon>
        <taxon>Lysobacterales</taxon>
        <taxon>Rhodanobacteraceae</taxon>
        <taxon>Dyella</taxon>
    </lineage>
</organism>
<dbReference type="EMBL" id="JADIKJ010000010">
    <property type="protein sequence ID" value="MFK2900616.1"/>
    <property type="molecule type" value="Genomic_DNA"/>
</dbReference>
<sequence>MAVFARTVRMASSCTPTAAASIARMTTGAVICIEGESESGWQRMTLVVQFQPAGISNKPTFHHLARLASKGPGARTLGLDFAQAIKAVTQLELQFILIFFSDKKFNGELPFLGAVLHS</sequence>
<protein>
    <submittedName>
        <fullName evidence="1">Uncharacterized protein</fullName>
    </submittedName>
</protein>
<reference evidence="1 2" key="1">
    <citation type="submission" date="2020-10" db="EMBL/GenBank/DDBJ databases">
        <title>Phylogeny of dyella-like bacteria.</title>
        <authorList>
            <person name="Fu J."/>
        </authorList>
    </citation>
    <scope>NUCLEOTIDE SEQUENCE [LARGE SCALE GENOMIC DNA]</scope>
    <source>
        <strain evidence="1 2">JP1</strain>
    </source>
</reference>
<evidence type="ECO:0000313" key="1">
    <source>
        <dbReference type="EMBL" id="MFK2900616.1"/>
    </source>
</evidence>
<proteinExistence type="predicted"/>
<dbReference type="Proteomes" id="UP001620461">
    <property type="component" value="Unassembled WGS sequence"/>
</dbReference>
<name>A0ABW8JHN1_9GAMM</name>
<gene>
    <name evidence="1" type="ORF">ISP15_09735</name>
</gene>